<reference evidence="1 2" key="1">
    <citation type="submission" date="2011-11" db="EMBL/GenBank/DDBJ databases">
        <title>Complete sequence of Granulicella mallensis MP5ACTX8.</title>
        <authorList>
            <consortium name="US DOE Joint Genome Institute"/>
            <person name="Lucas S."/>
            <person name="Copeland A."/>
            <person name="Lapidus A."/>
            <person name="Cheng J.-F."/>
            <person name="Goodwin L."/>
            <person name="Pitluck S."/>
            <person name="Peters L."/>
            <person name="Lu M."/>
            <person name="Detter J.C."/>
            <person name="Han C."/>
            <person name="Tapia R."/>
            <person name="Land M."/>
            <person name="Hauser L."/>
            <person name="Kyrpides N."/>
            <person name="Ivanova N."/>
            <person name="Mikhailova N."/>
            <person name="Pagani I."/>
            <person name="Rawat S."/>
            <person name="Mannisto M."/>
            <person name="Haggblom M."/>
            <person name="Woyke T."/>
        </authorList>
    </citation>
    <scope>NUCLEOTIDE SEQUENCE [LARGE SCALE GENOMIC DNA]</scope>
    <source>
        <strain evidence="2">ATCC BAA-1857 / DSM 23137 / MP5ACTX8</strain>
    </source>
</reference>
<dbReference type="KEGG" id="gma:AciX8_0712"/>
<organism evidence="1 2">
    <name type="scientific">Granulicella mallensis (strain ATCC BAA-1857 / DSM 23137 / MP5ACTX8)</name>
    <dbReference type="NCBI Taxonomy" id="682795"/>
    <lineage>
        <taxon>Bacteria</taxon>
        <taxon>Pseudomonadati</taxon>
        <taxon>Acidobacteriota</taxon>
        <taxon>Terriglobia</taxon>
        <taxon>Terriglobales</taxon>
        <taxon>Acidobacteriaceae</taxon>
        <taxon>Granulicella</taxon>
    </lineage>
</organism>
<evidence type="ECO:0000313" key="1">
    <source>
        <dbReference type="EMBL" id="AEU35061.1"/>
    </source>
</evidence>
<keyword evidence="2" id="KW-1185">Reference proteome</keyword>
<name>G8NRU8_GRAMM</name>
<protein>
    <submittedName>
        <fullName evidence="1">Uncharacterized protein</fullName>
    </submittedName>
</protein>
<dbReference type="EMBL" id="CP003130">
    <property type="protein sequence ID" value="AEU35061.1"/>
    <property type="molecule type" value="Genomic_DNA"/>
</dbReference>
<dbReference type="STRING" id="682795.AciX8_0712"/>
<dbReference type="HOGENOM" id="CLU_2522883_0_0_0"/>
<sequence length="84" mass="9920">MFSDLILRTDEPYWGNQFSEILSRILGNWCLGLYIEDPIVWDDDDLTVIPLEHQQLILQRVEAALKQKCHCFRIDRGPNQQHNP</sequence>
<dbReference type="AlphaFoldDB" id="G8NRU8"/>
<accession>G8NRU8</accession>
<evidence type="ECO:0000313" key="2">
    <source>
        <dbReference type="Proteomes" id="UP000007113"/>
    </source>
</evidence>
<dbReference type="Proteomes" id="UP000007113">
    <property type="component" value="Chromosome"/>
</dbReference>
<proteinExistence type="predicted"/>
<gene>
    <name evidence="1" type="ordered locus">AciX8_0712</name>
</gene>